<gene>
    <name evidence="3" type="ORF">Pmar_PMAR007367</name>
</gene>
<accession>C5K652</accession>
<feature type="compositionally biased region" description="Basic residues" evidence="1">
    <location>
        <begin position="45"/>
        <end position="64"/>
    </location>
</feature>
<feature type="region of interest" description="Disordered" evidence="1">
    <location>
        <begin position="1"/>
        <end position="93"/>
    </location>
</feature>
<proteinExistence type="predicted"/>
<dbReference type="PANTHER" id="PTHR47027:SF20">
    <property type="entry name" value="REVERSE TRANSCRIPTASE-LIKE PROTEIN WITH RNA-DIRECTED DNA POLYMERASE DOMAIN"/>
    <property type="match status" value="1"/>
</dbReference>
<dbReference type="RefSeq" id="XP_002788286.1">
    <property type="nucleotide sequence ID" value="XM_002788240.1"/>
</dbReference>
<dbReference type="InterPro" id="IPR036691">
    <property type="entry name" value="Endo/exonu/phosph_ase_sf"/>
</dbReference>
<evidence type="ECO:0000313" key="4">
    <source>
        <dbReference type="Proteomes" id="UP000007800"/>
    </source>
</evidence>
<evidence type="ECO:0000256" key="1">
    <source>
        <dbReference type="SAM" id="MobiDB-lite"/>
    </source>
</evidence>
<keyword evidence="4" id="KW-1185">Reference proteome</keyword>
<dbReference type="EMBL" id="GG670840">
    <property type="protein sequence ID" value="EER20082.1"/>
    <property type="molecule type" value="Genomic_DNA"/>
</dbReference>
<dbReference type="InterPro" id="IPR000477">
    <property type="entry name" value="RT_dom"/>
</dbReference>
<dbReference type="PROSITE" id="PS50878">
    <property type="entry name" value="RT_POL"/>
    <property type="match status" value="1"/>
</dbReference>
<sequence length="1104" mass="123399">MSSPDSRPSRGEPDEPLAVSSTADAVTDSKRTGRRRGTRTQDALRRRRAARAARRRLKRQRTRAHRDSSERRRTPSVTANYSPHSGGSTRSYFRRDVDPSVIRMYTWNAPTEVAPQGQKDEFWDVVEEVVRLERPEIVCGDFNARLGSDLARDPIHGLGKAYAYEETNDNGWRLVMLAAASHMGHAATHFLKPQTHLGTWLSPVEKCWHQLDHFLIWSNRKLQVLDVRVRRTVMGSSDHCALELSFRNTATCRPTRRLQGRKLASRSIVDRRAFNAKVREKEAQHEFEMDMIHTCPQDGAYSDVVHAFQASMRKLDGVKSCPGKPWFSASHIAAAVSEKRLKWKAFLSRKTPEAFKLYREARSNVVAVVKKAEADFIELKCSQIENAEAQHAVGDVERLINELKSGLGFTLTHRRHDLLSPQVFASHFTQLFAPKTCTLPVLEPVDLPIERTGGDDITLNEVKDSLCSMDNGKAPGANGVLTSALKAGGEHCLRILHRLCKEWWSEPETILRVLGHSIIIPFCTKGDRKVAGNYRGINLLDHIGKVYSGVLGQRLKPLAESFVGEKQFGFLPAKGTLDAVHVLRRCQEVCNRNGRRLSAVFLDLKAAFDKVPRPAICRALRLAGCDEKLISAIESLHRNTVAQVKTQEGLSDPFPIDMGTRQGCRIAPLLFIIFMEMVIREANLDISLSMPCESEGSTESVDLSCLPFADDIVLLADDDSILQRNLDKLSAALTRFGMEVSLPKTKCMILSEGLGDSNLRLKIGDSDVEEVDKFVYLGNLFPKDRDLVAPYRHRAIAALGKLSSLALVLKSNKVSLASKESIIERVVLASVLYGLETAPYHEESLKASRCAPESLLKLIERRGRPPTMWQTSLKAEANLFRPCPVPEVHSPPAIVFEDPPDCLQHTADMSACLYARQSSTQLRMGSIMKSLDGNQLVVVFQIDSSVPGQLNLDIPEANGTFSFRVDLPSGMKLTINFTIPYFSASGGYIPPPRTNIKELTFGTILAIEAYVPNWGSVKAYTERIGKARAYIPGPKHPGFVKMAHHAERRERGLFAEVIFYFGMYTLDGVNWKRFYAYADVKIRGERDGTGFDHQGRLHLFNKSS</sequence>
<dbReference type="SUPFAM" id="SSF56672">
    <property type="entry name" value="DNA/RNA polymerases"/>
    <property type="match status" value="1"/>
</dbReference>
<dbReference type="AlphaFoldDB" id="C5K652"/>
<protein>
    <recommendedName>
        <fullName evidence="2">Reverse transcriptase domain-containing protein</fullName>
    </recommendedName>
</protein>
<name>C5K652_PERM5</name>
<dbReference type="Gene3D" id="3.60.10.10">
    <property type="entry name" value="Endonuclease/exonuclease/phosphatase"/>
    <property type="match status" value="1"/>
</dbReference>
<dbReference type="CDD" id="cd01650">
    <property type="entry name" value="RT_nLTR_like"/>
    <property type="match status" value="1"/>
</dbReference>
<dbReference type="InParanoid" id="C5K652"/>
<evidence type="ECO:0000313" key="3">
    <source>
        <dbReference type="EMBL" id="EER20082.1"/>
    </source>
</evidence>
<dbReference type="Pfam" id="PF00078">
    <property type="entry name" value="RVT_1"/>
    <property type="match status" value="1"/>
</dbReference>
<dbReference type="GeneID" id="9059068"/>
<dbReference type="Proteomes" id="UP000007800">
    <property type="component" value="Unassembled WGS sequence"/>
</dbReference>
<feature type="domain" description="Reverse transcriptase" evidence="2">
    <location>
        <begin position="508"/>
        <end position="781"/>
    </location>
</feature>
<dbReference type="InterPro" id="IPR043502">
    <property type="entry name" value="DNA/RNA_pol_sf"/>
</dbReference>
<reference evidence="3 4" key="1">
    <citation type="submission" date="2008-07" db="EMBL/GenBank/DDBJ databases">
        <authorList>
            <person name="El-Sayed N."/>
            <person name="Caler E."/>
            <person name="Inman J."/>
            <person name="Amedeo P."/>
            <person name="Hass B."/>
            <person name="Wortman J."/>
        </authorList>
    </citation>
    <scope>NUCLEOTIDE SEQUENCE [LARGE SCALE GENOMIC DNA]</scope>
    <source>
        <strain evidence="4">ATCC 50983 / TXsc</strain>
    </source>
</reference>
<feature type="compositionally biased region" description="Polar residues" evidence="1">
    <location>
        <begin position="75"/>
        <end position="91"/>
    </location>
</feature>
<organism evidence="4">
    <name type="scientific">Perkinsus marinus (strain ATCC 50983 / TXsc)</name>
    <dbReference type="NCBI Taxonomy" id="423536"/>
    <lineage>
        <taxon>Eukaryota</taxon>
        <taxon>Sar</taxon>
        <taxon>Alveolata</taxon>
        <taxon>Perkinsozoa</taxon>
        <taxon>Perkinsea</taxon>
        <taxon>Perkinsida</taxon>
        <taxon>Perkinsidae</taxon>
        <taxon>Perkinsus</taxon>
    </lineage>
</organism>
<dbReference type="SUPFAM" id="SSF56219">
    <property type="entry name" value="DNase I-like"/>
    <property type="match status" value="1"/>
</dbReference>
<evidence type="ECO:0000259" key="2">
    <source>
        <dbReference type="PROSITE" id="PS50878"/>
    </source>
</evidence>
<dbReference type="PANTHER" id="PTHR47027">
    <property type="entry name" value="REVERSE TRANSCRIPTASE DOMAIN-CONTAINING PROTEIN"/>
    <property type="match status" value="1"/>
</dbReference>
<dbReference type="OrthoDB" id="410381at2759"/>